<name>D4ZGH8_SHEVD</name>
<dbReference type="eggNOG" id="COG3313">
    <property type="taxonomic scope" value="Bacteria"/>
</dbReference>
<dbReference type="PANTHER" id="PTHR35175">
    <property type="entry name" value="DUF1289 DOMAIN-CONTAINING PROTEIN"/>
    <property type="match status" value="1"/>
</dbReference>
<dbReference type="HOGENOM" id="CLU_162538_0_0_6"/>
<evidence type="ECO:0008006" key="3">
    <source>
        <dbReference type="Google" id="ProtNLM"/>
    </source>
</evidence>
<gene>
    <name evidence="1" type="ordered locus">SVI_0806</name>
</gene>
<organism evidence="1 2">
    <name type="scientific">Shewanella violacea (strain JCM 10179 / CIP 106290 / LMG 19151 / DSS12)</name>
    <dbReference type="NCBI Taxonomy" id="637905"/>
    <lineage>
        <taxon>Bacteria</taxon>
        <taxon>Pseudomonadati</taxon>
        <taxon>Pseudomonadota</taxon>
        <taxon>Gammaproteobacteria</taxon>
        <taxon>Alteromonadales</taxon>
        <taxon>Shewanellaceae</taxon>
        <taxon>Shewanella</taxon>
    </lineage>
</organism>
<dbReference type="Pfam" id="PF06945">
    <property type="entry name" value="DUF1289"/>
    <property type="match status" value="1"/>
</dbReference>
<accession>D4ZGH8</accession>
<proteinExistence type="predicted"/>
<dbReference type="AlphaFoldDB" id="D4ZGH8"/>
<protein>
    <recommendedName>
        <fullName evidence="3">Fe-S protein</fullName>
    </recommendedName>
</protein>
<dbReference type="InterPro" id="IPR010710">
    <property type="entry name" value="DUF1289"/>
</dbReference>
<evidence type="ECO:0000313" key="1">
    <source>
        <dbReference type="EMBL" id="BAJ00777.1"/>
    </source>
</evidence>
<evidence type="ECO:0000313" key="2">
    <source>
        <dbReference type="Proteomes" id="UP000002350"/>
    </source>
</evidence>
<reference evidence="2" key="1">
    <citation type="journal article" date="2010" name="Mol. Biosyst.">
        <title>Complete genome sequence and comparative analysis of Shewanella violacea, a psychrophilic and piezophilic bacterium from deep sea floor sediments.</title>
        <authorList>
            <person name="Aono E."/>
            <person name="Baba T."/>
            <person name="Ara T."/>
            <person name="Nishi T."/>
            <person name="Nakamichi T."/>
            <person name="Inamoto E."/>
            <person name="Toyonaga H."/>
            <person name="Hasegawa M."/>
            <person name="Takai Y."/>
            <person name="Okumura Y."/>
            <person name="Baba M."/>
            <person name="Tomita M."/>
            <person name="Kato C."/>
            <person name="Oshima T."/>
            <person name="Nakasone K."/>
            <person name="Mori H."/>
        </authorList>
    </citation>
    <scope>NUCLEOTIDE SEQUENCE [LARGE SCALE GENOMIC DNA]</scope>
    <source>
        <strain evidence="2">JCM 10179 / CIP 106290 / LMG 19151 / DSS12</strain>
    </source>
</reference>
<dbReference type="EMBL" id="AP011177">
    <property type="protein sequence ID" value="BAJ00777.1"/>
    <property type="molecule type" value="Genomic_DNA"/>
</dbReference>
<dbReference type="STRING" id="637905.SVI_0806"/>
<keyword evidence="2" id="KW-1185">Reference proteome</keyword>
<sequence length="120" mass="13918">MFNLTLLKIDESPTSVMMEQLEFFEIPSPCIGVCQTDARGYCKGCLRSRGERFNWLEFSDAKKTDVIRLCRQRIRRRKLTILKAKKAQLLQDRAAINPLLDFQASEEIETNLSLDDFSLE</sequence>
<dbReference type="KEGG" id="svo:SVI_0806"/>
<dbReference type="Proteomes" id="UP000002350">
    <property type="component" value="Chromosome"/>
</dbReference>
<dbReference type="PANTHER" id="PTHR35175:SF1">
    <property type="entry name" value="OXIDOREDUCTASE"/>
    <property type="match status" value="1"/>
</dbReference>